<dbReference type="Pfam" id="PF23953">
    <property type="entry name" value="TPR_COPA_B"/>
    <property type="match status" value="1"/>
</dbReference>
<accession>A0ABR2W8K0</accession>
<feature type="domain" description="COPA/B second beta-propeller" evidence="13">
    <location>
        <begin position="345"/>
        <end position="588"/>
    </location>
</feature>
<keyword evidence="6 10" id="KW-0931">ER-Golgi transport</keyword>
<name>A0ABR2W8K0_9FUNG</name>
<dbReference type="InterPro" id="IPR056176">
    <property type="entry name" value="TPR_COPA_B"/>
</dbReference>
<evidence type="ECO:0000256" key="9">
    <source>
        <dbReference type="ARBA" id="ARBA00023136"/>
    </source>
</evidence>
<evidence type="ECO:0000256" key="7">
    <source>
        <dbReference type="ARBA" id="ARBA00022927"/>
    </source>
</evidence>
<dbReference type="Gene3D" id="1.25.40.470">
    <property type="match status" value="1"/>
</dbReference>
<dbReference type="InterPro" id="IPR020472">
    <property type="entry name" value="WD40_PAC1"/>
</dbReference>
<feature type="region of interest" description="Disordered" evidence="12">
    <location>
        <begin position="173"/>
        <end position="192"/>
    </location>
</feature>
<reference evidence="16 17" key="1">
    <citation type="submission" date="2023-04" db="EMBL/GenBank/DDBJ databases">
        <title>Genome of Basidiobolus ranarum AG-B5.</title>
        <authorList>
            <person name="Stajich J.E."/>
            <person name="Carter-House D."/>
            <person name="Gryganskyi A."/>
        </authorList>
    </citation>
    <scope>NUCLEOTIDE SEQUENCE [LARGE SCALE GENOMIC DNA]</scope>
    <source>
        <strain evidence="16 17">AG-B5</strain>
    </source>
</reference>
<feature type="repeat" description="WD" evidence="11">
    <location>
        <begin position="133"/>
        <end position="167"/>
    </location>
</feature>
<keyword evidence="7 10" id="KW-0653">Protein transport</keyword>
<dbReference type="SUPFAM" id="SSF50978">
    <property type="entry name" value="WD40 repeat-like"/>
    <property type="match status" value="2"/>
</dbReference>
<evidence type="ECO:0000256" key="5">
    <source>
        <dbReference type="ARBA" id="ARBA00022737"/>
    </source>
</evidence>
<dbReference type="PANTHER" id="PTHR19876">
    <property type="entry name" value="COATOMER"/>
    <property type="match status" value="1"/>
</dbReference>
<dbReference type="CDD" id="cd22948">
    <property type="entry name" value="Coatomer_WDAD_alpha"/>
    <property type="match status" value="1"/>
</dbReference>
<gene>
    <name evidence="16" type="ORF">K7432_002041</name>
</gene>
<keyword evidence="2 10" id="KW-0813">Transport</keyword>
<dbReference type="InterPro" id="IPR047312">
    <property type="entry name" value="Coatomer_alpha_WD-assoc_reg"/>
</dbReference>
<evidence type="ECO:0000256" key="1">
    <source>
        <dbReference type="ARBA" id="ARBA00004255"/>
    </source>
</evidence>
<keyword evidence="9 10" id="KW-0472">Membrane</keyword>
<feature type="repeat" description="WD" evidence="11">
    <location>
        <begin position="49"/>
        <end position="90"/>
    </location>
</feature>
<feature type="repeat" description="WD" evidence="11">
    <location>
        <begin position="206"/>
        <end position="247"/>
    </location>
</feature>
<dbReference type="Proteomes" id="UP001479436">
    <property type="component" value="Unassembled WGS sequence"/>
</dbReference>
<dbReference type="InterPro" id="IPR016391">
    <property type="entry name" value="Coatomer_asu"/>
</dbReference>
<dbReference type="SMART" id="SM00320">
    <property type="entry name" value="WD40"/>
    <property type="match status" value="7"/>
</dbReference>
<keyword evidence="5" id="KW-0677">Repeat</keyword>
<dbReference type="PROSITE" id="PS50294">
    <property type="entry name" value="WD_REPEATS_REGION"/>
    <property type="match status" value="5"/>
</dbReference>
<dbReference type="PROSITE" id="PS50082">
    <property type="entry name" value="WD_REPEATS_2"/>
    <property type="match status" value="6"/>
</dbReference>
<dbReference type="PROSITE" id="PS00678">
    <property type="entry name" value="WD_REPEATS_1"/>
    <property type="match status" value="1"/>
</dbReference>
<evidence type="ECO:0000259" key="13">
    <source>
        <dbReference type="Pfam" id="PF04053"/>
    </source>
</evidence>
<evidence type="ECO:0000256" key="4">
    <source>
        <dbReference type="ARBA" id="ARBA00022574"/>
    </source>
</evidence>
<evidence type="ECO:0000256" key="3">
    <source>
        <dbReference type="ARBA" id="ARBA00022490"/>
    </source>
</evidence>
<evidence type="ECO:0000256" key="8">
    <source>
        <dbReference type="ARBA" id="ARBA00023034"/>
    </source>
</evidence>
<comment type="caution">
    <text evidence="16">The sequence shown here is derived from an EMBL/GenBank/DDBJ whole genome shotgun (WGS) entry which is preliminary data.</text>
</comment>
<dbReference type="EMBL" id="JASJQH010006927">
    <property type="protein sequence ID" value="KAK9723294.1"/>
    <property type="molecule type" value="Genomic_DNA"/>
</dbReference>
<evidence type="ECO:0000313" key="16">
    <source>
        <dbReference type="EMBL" id="KAK9723294.1"/>
    </source>
</evidence>
<keyword evidence="8 10" id="KW-0333">Golgi apparatus</keyword>
<proteinExistence type="predicted"/>
<dbReference type="InterPro" id="IPR010714">
    <property type="entry name" value="Coatomer_asu_C"/>
</dbReference>
<feature type="repeat" description="WD" evidence="11">
    <location>
        <begin position="7"/>
        <end position="48"/>
    </location>
</feature>
<comment type="subunit">
    <text evidence="10">Oligomeric complex that consists of at least the alpha, beta, beta', gamma, delta, epsilon and zeta subunits.</text>
</comment>
<dbReference type="InterPro" id="IPR006692">
    <property type="entry name" value="Beta-prop_COPA/B_2nd"/>
</dbReference>
<dbReference type="InterPro" id="IPR050844">
    <property type="entry name" value="Coatomer_complex_subunit"/>
</dbReference>
<keyword evidence="17" id="KW-1185">Reference proteome</keyword>
<dbReference type="PRINTS" id="PR00320">
    <property type="entry name" value="GPROTEINBRPT"/>
</dbReference>
<evidence type="ECO:0000256" key="11">
    <source>
        <dbReference type="PROSITE-ProRule" id="PRU00221"/>
    </source>
</evidence>
<sequence length="1215" mass="136810">MQMLTKFESKSNRVKGLTFHPKRPWILSSLHNGAVQLWDYRMGTLIERFEEHDGPVRGVAFHPTQPLFVSGGDDAKIKVWNLKTKRCMFTLTGHLDYIRTVFFHHEHPWIISASDDQTIRIWNWQSRACIAVLTGHNHYVMCAQFHHKENLIVSASLDQTVRIWDISGLCKKNAGPSSSFENSASRSGPGSQDVFGNTDAMVKFVLEGHDRGVNWVSFHADLPLIVSSGDDRQVKLWRYNDAKAWEVDTCRGHFNNVSSVVFHPRQELIVSNGEDKSIRVWDMSKRTLLQTFRREHDRFWILCAHPELNLFAAGHDSGLIVFKLERERPAYSTHQNSLFYAKESNICVYDFNKSVDAPVATFTRSNNFVSPRTLSYNPAEHAVLITTVNNDNSVYELFNLPRDNVGGEPMRAEPKRGNGSSAIFIARNRFAVLEKSTQTITIRDLSNATTKTVTPPTTVVDIFHAPGGNILLSTPTSVILYDIQQRQTVAELNVEAVKYVVWSTDMATVALLSKHTITLATKDLTQKCQIHETIRIKSGVFDDTGVFLYTTLNHIKYLLPQGDNGIIRSIEHPLYLTKVKGKNIYSLDREAKTRVTTIDPTEYRFKLALINKNYDDVLHIIKHSNLVGQSVIAYLQKIGYPEIALHFVKDERTRFELALECGNLDVALETAKVIDKEECWNRLSSEALKHGNQQIVEMTYQRVKNYDRLSFLYLITGNTGNLKKMMKIAEHRNDQMSRFHNALYLGDVEERIQMLLEVGQYPLAYLTAKSHGFEEHANNILATAGLSPEDITETLPLGELLQPAAPVTDSSGANWPVLGISKSPFEKAFANIAASDQMDTHEEMGEIDEDWGDNDLEGVSKQVHIGEYDEIVEGSGWDLDADLKLDADLGADLLNGGSPAEFVMPSSGVSEFDLWCKNSSIVADHVAAGSFDTAMQLLNAQIGAINFAPLKSQFLTIYQASRTTLSCNPTTPSVPVPVRRNWEETQLSKAHPITLYNMEYLLGILRNAYKATSAGKFPEAIELFRTLLHSFAFVVVSNPSEAEEIQKMIGFCREYLLGLSMEKIRRELSMEEPESVKRALELAAYFTHCELEPIHSQLSLRSAMTLSFKTKNCLSASMFARRLLELAPPPQIATQARKVQTISDQTSRDEIPIEYDQYNPFTVCATSFTPIYQNNPKTQCPYCQASYKPEYAGELCRICEISKIGGSAVGLKLMN</sequence>
<dbReference type="Pfam" id="PF04053">
    <property type="entry name" value="B-prop_COPA_B_2nd"/>
    <property type="match status" value="1"/>
</dbReference>
<feature type="domain" description="COPA/B TPR" evidence="15">
    <location>
        <begin position="617"/>
        <end position="772"/>
    </location>
</feature>
<evidence type="ECO:0000313" key="17">
    <source>
        <dbReference type="Proteomes" id="UP001479436"/>
    </source>
</evidence>
<evidence type="ECO:0000256" key="12">
    <source>
        <dbReference type="SAM" id="MobiDB-lite"/>
    </source>
</evidence>
<evidence type="ECO:0000256" key="2">
    <source>
        <dbReference type="ARBA" id="ARBA00022448"/>
    </source>
</evidence>
<dbReference type="InterPro" id="IPR019775">
    <property type="entry name" value="WD40_repeat_CS"/>
</dbReference>
<dbReference type="Pfam" id="PF00400">
    <property type="entry name" value="WD40"/>
    <property type="match status" value="6"/>
</dbReference>
<feature type="repeat" description="WD" evidence="11">
    <location>
        <begin position="250"/>
        <end position="291"/>
    </location>
</feature>
<evidence type="ECO:0000259" key="15">
    <source>
        <dbReference type="Pfam" id="PF23953"/>
    </source>
</evidence>
<dbReference type="InterPro" id="IPR036322">
    <property type="entry name" value="WD40_repeat_dom_sf"/>
</dbReference>
<evidence type="ECO:0000256" key="10">
    <source>
        <dbReference type="PIRNR" id="PIRNR003354"/>
    </source>
</evidence>
<comment type="function">
    <text evidence="10">The coatomer is a cytosolic protein complex that binds to dilysine motifs and reversibly associates with Golgi non-clathrin-coated vesicles, which further mediate biosynthetic protein transport from the ER, via the Golgi up to the trans Golgi network.</text>
</comment>
<feature type="compositionally biased region" description="Polar residues" evidence="12">
    <location>
        <begin position="175"/>
        <end position="190"/>
    </location>
</feature>
<feature type="repeat" description="WD" evidence="11">
    <location>
        <begin position="91"/>
        <end position="132"/>
    </location>
</feature>
<evidence type="ECO:0000259" key="14">
    <source>
        <dbReference type="Pfam" id="PF06957"/>
    </source>
</evidence>
<dbReference type="Pfam" id="PF06957">
    <property type="entry name" value="COPI_C"/>
    <property type="match status" value="1"/>
</dbReference>
<dbReference type="PANTHER" id="PTHR19876:SF1">
    <property type="entry name" value="COATOMER SUBUNIT ALPHA"/>
    <property type="match status" value="1"/>
</dbReference>
<keyword evidence="4 11" id="KW-0853">WD repeat</keyword>
<organism evidence="16 17">
    <name type="scientific">Basidiobolus ranarum</name>
    <dbReference type="NCBI Taxonomy" id="34480"/>
    <lineage>
        <taxon>Eukaryota</taxon>
        <taxon>Fungi</taxon>
        <taxon>Fungi incertae sedis</taxon>
        <taxon>Zoopagomycota</taxon>
        <taxon>Entomophthoromycotina</taxon>
        <taxon>Basidiobolomycetes</taxon>
        <taxon>Basidiobolales</taxon>
        <taxon>Basidiobolaceae</taxon>
        <taxon>Basidiobolus</taxon>
    </lineage>
</organism>
<dbReference type="Gene3D" id="2.130.10.10">
    <property type="entry name" value="YVTN repeat-like/Quinoprotein amine dehydrogenase"/>
    <property type="match status" value="1"/>
</dbReference>
<dbReference type="CDD" id="cd00200">
    <property type="entry name" value="WD40"/>
    <property type="match status" value="1"/>
</dbReference>
<keyword evidence="3 10" id="KW-0963">Cytoplasm</keyword>
<dbReference type="InterPro" id="IPR015943">
    <property type="entry name" value="WD40/YVTN_repeat-like_dom_sf"/>
</dbReference>
<comment type="subcellular location">
    <subcellularLocation>
        <location evidence="10">Cytoplasm</location>
    </subcellularLocation>
    <subcellularLocation>
        <location evidence="1 10">Golgi apparatus membrane</location>
        <topology evidence="1 10">Peripheral membrane protein</topology>
        <orientation evidence="1">Cytoplasmic side</orientation>
    </subcellularLocation>
</comment>
<protein>
    <recommendedName>
        <fullName evidence="10">Coatomer subunit alpha</fullName>
    </recommendedName>
</protein>
<dbReference type="InterPro" id="IPR001680">
    <property type="entry name" value="WD40_rpt"/>
</dbReference>
<dbReference type="PIRSF" id="PIRSF003354">
    <property type="entry name" value="Coatomer_alpha_subunit"/>
    <property type="match status" value="1"/>
</dbReference>
<evidence type="ECO:0000256" key="6">
    <source>
        <dbReference type="ARBA" id="ARBA00022892"/>
    </source>
</evidence>
<feature type="domain" description="Coatomer alpha subunit C-terminal" evidence="14">
    <location>
        <begin position="822"/>
        <end position="1213"/>
    </location>
</feature>